<dbReference type="GO" id="GO:1990481">
    <property type="term" value="P:mRNA pseudouridine synthesis"/>
    <property type="evidence" value="ECO:0007669"/>
    <property type="project" value="TreeGrafter"/>
</dbReference>
<dbReference type="SUPFAM" id="SSF88697">
    <property type="entry name" value="PUA domain-like"/>
    <property type="match status" value="1"/>
</dbReference>
<dbReference type="PANTHER" id="PTHR13767">
    <property type="entry name" value="TRNA-PSEUDOURIDINE SYNTHASE"/>
    <property type="match status" value="1"/>
</dbReference>
<dbReference type="GO" id="GO:0031119">
    <property type="term" value="P:tRNA pseudouridine synthesis"/>
    <property type="evidence" value="ECO:0007669"/>
    <property type="project" value="UniProtKB-UniRule"/>
</dbReference>
<evidence type="ECO:0000259" key="6">
    <source>
        <dbReference type="Pfam" id="PF01509"/>
    </source>
</evidence>
<dbReference type="OrthoDB" id="9802309at2"/>
<gene>
    <name evidence="5" type="primary">truB</name>
    <name evidence="9" type="ORF">DFP76_102226</name>
</gene>
<sequence length="309" mass="34464">MSKTKWRSVDGIVLLNKPIGLSSNQALQRVRRLYRAAKAGHTGALDPLATGMLPLCLGEATKFSQFLLDADKRYITCIQLGKRTTTGDKEGDVLTDEAIPSLSDTELETILDQFRGDIEQVPPMYSALKHEGKPLYEYARKGIVIERKRRQVRISNLTLISRTEDTLTLDVQCSKGTYIRTIGEDIGEALGCGAHLHSLHRVSTAGYSPDDMLSLEEFEALAQQGEDQLDAKLMSMDTAVAHLDQVELSPLQAREMVFGRRVENHTELALDSLVRLYDQGENRFLGLGLIKDHFIKPQRLINTSELANN</sequence>
<evidence type="ECO:0000256" key="4">
    <source>
        <dbReference type="ARBA" id="ARBA00023235"/>
    </source>
</evidence>
<dbReference type="CDD" id="cd21152">
    <property type="entry name" value="PUA_TruB_bacterial"/>
    <property type="match status" value="1"/>
</dbReference>
<evidence type="ECO:0000313" key="9">
    <source>
        <dbReference type="EMBL" id="RBO84827.1"/>
    </source>
</evidence>
<comment type="function">
    <text evidence="5">Responsible for synthesis of pseudouridine from uracil-55 in the psi GC loop of transfer RNAs.</text>
</comment>
<dbReference type="EC" id="5.4.99.25" evidence="5"/>
<comment type="catalytic activity">
    <reaction evidence="1 5">
        <text>uridine(55) in tRNA = pseudouridine(55) in tRNA</text>
        <dbReference type="Rhea" id="RHEA:42532"/>
        <dbReference type="Rhea" id="RHEA-COMP:10101"/>
        <dbReference type="Rhea" id="RHEA-COMP:10102"/>
        <dbReference type="ChEBI" id="CHEBI:65314"/>
        <dbReference type="ChEBI" id="CHEBI:65315"/>
        <dbReference type="EC" id="5.4.99.25"/>
    </reaction>
</comment>
<dbReference type="HAMAP" id="MF_01080">
    <property type="entry name" value="TruB_bact"/>
    <property type="match status" value="1"/>
</dbReference>
<evidence type="ECO:0000259" key="8">
    <source>
        <dbReference type="Pfam" id="PF16198"/>
    </source>
</evidence>
<dbReference type="InterPro" id="IPR015240">
    <property type="entry name" value="tRNA_sdUridine_synth_fam1_C"/>
</dbReference>
<dbReference type="InterPro" id="IPR002501">
    <property type="entry name" value="PsdUridine_synth_N"/>
</dbReference>
<dbReference type="Pfam" id="PF01509">
    <property type="entry name" value="TruB_N"/>
    <property type="match status" value="1"/>
</dbReference>
<evidence type="ECO:0000256" key="5">
    <source>
        <dbReference type="HAMAP-Rule" id="MF_01080"/>
    </source>
</evidence>
<feature type="domain" description="tRNA pseudouridine synthase II TruB subfamily 1 C-terminal" evidence="7">
    <location>
        <begin position="245"/>
        <end position="301"/>
    </location>
</feature>
<dbReference type="InterPro" id="IPR014780">
    <property type="entry name" value="tRNA_psdUridine_synth_TruB"/>
</dbReference>
<dbReference type="InterPro" id="IPR032819">
    <property type="entry name" value="TruB_C"/>
</dbReference>
<evidence type="ECO:0000256" key="2">
    <source>
        <dbReference type="ARBA" id="ARBA00005642"/>
    </source>
</evidence>
<dbReference type="NCBIfam" id="TIGR00431">
    <property type="entry name" value="TruB"/>
    <property type="match status" value="1"/>
</dbReference>
<name>A0A366D452_9GAMM</name>
<dbReference type="RefSeq" id="WP_113873461.1">
    <property type="nucleotide sequence ID" value="NZ_QNRF01000002.1"/>
</dbReference>
<dbReference type="SUPFAM" id="SSF55120">
    <property type="entry name" value="Pseudouridine synthase"/>
    <property type="match status" value="1"/>
</dbReference>
<dbReference type="Pfam" id="PF09157">
    <property type="entry name" value="TruB-C_2"/>
    <property type="match status" value="1"/>
</dbReference>
<evidence type="ECO:0000259" key="7">
    <source>
        <dbReference type="Pfam" id="PF09157"/>
    </source>
</evidence>
<dbReference type="EMBL" id="QNRF01000002">
    <property type="protein sequence ID" value="RBO84827.1"/>
    <property type="molecule type" value="Genomic_DNA"/>
</dbReference>
<protein>
    <recommendedName>
        <fullName evidence="5">tRNA pseudouridine synthase B</fullName>
        <ecNumber evidence="5">5.4.99.25</ecNumber>
    </recommendedName>
    <alternativeName>
        <fullName evidence="5">tRNA pseudouridine(55) synthase</fullName>
        <shortName evidence="5">Psi55 synthase</shortName>
    </alternativeName>
    <alternativeName>
        <fullName evidence="5">tRNA pseudouridylate synthase</fullName>
    </alternativeName>
    <alternativeName>
        <fullName evidence="5">tRNA-uridine isomerase</fullName>
    </alternativeName>
</protein>
<proteinExistence type="inferred from homology"/>
<keyword evidence="3 5" id="KW-0819">tRNA processing</keyword>
<accession>A0A366D452</accession>
<dbReference type="GO" id="GO:0003723">
    <property type="term" value="F:RNA binding"/>
    <property type="evidence" value="ECO:0007669"/>
    <property type="project" value="InterPro"/>
</dbReference>
<organism evidence="9 10">
    <name type="scientific">Marinomonas aquiplantarum</name>
    <dbReference type="NCBI Taxonomy" id="491951"/>
    <lineage>
        <taxon>Bacteria</taxon>
        <taxon>Pseudomonadati</taxon>
        <taxon>Pseudomonadota</taxon>
        <taxon>Gammaproteobacteria</taxon>
        <taxon>Oceanospirillales</taxon>
        <taxon>Oceanospirillaceae</taxon>
        <taxon>Marinomonas</taxon>
    </lineage>
</organism>
<dbReference type="GO" id="GO:0160148">
    <property type="term" value="F:tRNA pseudouridine(55) synthase activity"/>
    <property type="evidence" value="ECO:0007669"/>
    <property type="project" value="UniProtKB-EC"/>
</dbReference>
<comment type="caution">
    <text evidence="9">The sequence shown here is derived from an EMBL/GenBank/DDBJ whole genome shotgun (WGS) entry which is preliminary data.</text>
</comment>
<dbReference type="Gene3D" id="2.30.130.10">
    <property type="entry name" value="PUA domain"/>
    <property type="match status" value="1"/>
</dbReference>
<evidence type="ECO:0000256" key="3">
    <source>
        <dbReference type="ARBA" id="ARBA00022694"/>
    </source>
</evidence>
<dbReference type="PANTHER" id="PTHR13767:SF2">
    <property type="entry name" value="PSEUDOURIDYLATE SYNTHASE TRUB1"/>
    <property type="match status" value="1"/>
</dbReference>
<feature type="domain" description="tRNA pseudouridylate synthase B C-terminal" evidence="8">
    <location>
        <begin position="180"/>
        <end position="240"/>
    </location>
</feature>
<dbReference type="InterPro" id="IPR015947">
    <property type="entry name" value="PUA-like_sf"/>
</dbReference>
<comment type="similarity">
    <text evidence="2 5">Belongs to the pseudouridine synthase TruB family. Type 1 subfamily.</text>
</comment>
<evidence type="ECO:0000256" key="1">
    <source>
        <dbReference type="ARBA" id="ARBA00000385"/>
    </source>
</evidence>
<feature type="active site" description="Nucleophile" evidence="5">
    <location>
        <position position="46"/>
    </location>
</feature>
<feature type="domain" description="Pseudouridine synthase II N-terminal" evidence="6">
    <location>
        <begin position="31"/>
        <end position="179"/>
    </location>
</feature>
<dbReference type="Proteomes" id="UP000252086">
    <property type="component" value="Unassembled WGS sequence"/>
</dbReference>
<keyword evidence="10" id="KW-1185">Reference proteome</keyword>
<dbReference type="Gene3D" id="3.30.2350.10">
    <property type="entry name" value="Pseudouridine synthase"/>
    <property type="match status" value="1"/>
</dbReference>
<dbReference type="AlphaFoldDB" id="A0A366D452"/>
<reference evidence="9 10" key="1">
    <citation type="submission" date="2018-06" db="EMBL/GenBank/DDBJ databases">
        <title>Genomic Encyclopedia of Type Strains, Phase III (KMG-III): the genomes of soil and plant-associated and newly described type strains.</title>
        <authorList>
            <person name="Whitman W."/>
        </authorList>
    </citation>
    <scope>NUCLEOTIDE SEQUENCE [LARGE SCALE GENOMIC DNA]</scope>
    <source>
        <strain evidence="9 10">CECT 7732</strain>
    </source>
</reference>
<evidence type="ECO:0000313" key="10">
    <source>
        <dbReference type="Proteomes" id="UP000252086"/>
    </source>
</evidence>
<dbReference type="InterPro" id="IPR020103">
    <property type="entry name" value="PsdUridine_synth_cat_dom_sf"/>
</dbReference>
<dbReference type="CDD" id="cd02573">
    <property type="entry name" value="PseudoU_synth_EcTruB"/>
    <property type="match status" value="1"/>
</dbReference>
<dbReference type="InterPro" id="IPR036974">
    <property type="entry name" value="PUA_sf"/>
</dbReference>
<keyword evidence="4 5" id="KW-0413">Isomerase</keyword>
<dbReference type="FunFam" id="3.30.2350.10:FF:000011">
    <property type="entry name" value="tRNA pseudouridine synthase B"/>
    <property type="match status" value="1"/>
</dbReference>
<dbReference type="Pfam" id="PF16198">
    <property type="entry name" value="TruB_C_2"/>
    <property type="match status" value="1"/>
</dbReference>